<feature type="region of interest" description="Disordered" evidence="1">
    <location>
        <begin position="178"/>
        <end position="201"/>
    </location>
</feature>
<evidence type="ECO:0000256" key="1">
    <source>
        <dbReference type="SAM" id="MobiDB-lite"/>
    </source>
</evidence>
<accession>A0AAD4I9E6</accession>
<dbReference type="Proteomes" id="UP001199106">
    <property type="component" value="Unassembled WGS sequence"/>
</dbReference>
<reference evidence="2" key="1">
    <citation type="submission" date="2021-07" db="EMBL/GenBank/DDBJ databases">
        <title>Genome Resource of American Ginseng Black Spot Pathogen Alternaria panax.</title>
        <authorList>
            <person name="Qiu C."/>
            <person name="Wang W."/>
            <person name="Liu Z."/>
        </authorList>
    </citation>
    <scope>NUCLEOTIDE SEQUENCE</scope>
    <source>
        <strain evidence="2">BNCC115425</strain>
    </source>
</reference>
<dbReference type="EMBL" id="JAANER010000006">
    <property type="protein sequence ID" value="KAG9188564.1"/>
    <property type="molecule type" value="Genomic_DNA"/>
</dbReference>
<protein>
    <submittedName>
        <fullName evidence="2">Uncharacterized protein</fullName>
    </submittedName>
</protein>
<name>A0AAD4I9E6_9PLEO</name>
<gene>
    <name evidence="2" type="ORF">G6011_07269</name>
</gene>
<evidence type="ECO:0000313" key="3">
    <source>
        <dbReference type="Proteomes" id="UP001199106"/>
    </source>
</evidence>
<comment type="caution">
    <text evidence="2">The sequence shown here is derived from an EMBL/GenBank/DDBJ whole genome shotgun (WGS) entry which is preliminary data.</text>
</comment>
<organism evidence="2 3">
    <name type="scientific">Alternaria panax</name>
    <dbReference type="NCBI Taxonomy" id="48097"/>
    <lineage>
        <taxon>Eukaryota</taxon>
        <taxon>Fungi</taxon>
        <taxon>Dikarya</taxon>
        <taxon>Ascomycota</taxon>
        <taxon>Pezizomycotina</taxon>
        <taxon>Dothideomycetes</taxon>
        <taxon>Pleosporomycetidae</taxon>
        <taxon>Pleosporales</taxon>
        <taxon>Pleosporineae</taxon>
        <taxon>Pleosporaceae</taxon>
        <taxon>Alternaria</taxon>
        <taxon>Alternaria sect. Panax</taxon>
    </lineage>
</organism>
<dbReference type="AlphaFoldDB" id="A0AAD4I9E6"/>
<sequence>MERLCHHGYTYTPNLFLGLSESVCAVCFTEARIAEVKATQAALSRRGGIFGSSNAAGDWCTTNDNIKKWMTHRDWTKQWRRTRLNCWRLVETLEKLQDERCDMAQEWGLDEALYIWEMAKDECSQVPGYGHMKYHASAKEQDKPHSQNTQAILKPAPTEEESSEGDWETVKRRWKTRSQPFMSLLQDEPEPEDTKKTNGVTNGLKHLGFNSENCFKTLTKDDKKVAELIKKPRCILNGDATPKESGFIQETAPSEPRSILKRNSPSNFQSHKSVSIDAQATILPLDTTPVTTTSHHEHTIAEKSHTSPSYNRNSRFYTPSCWFATLKEEPEESWEEKDDMLKDKAERNTIAEEKAAEQGEENQDVQYEAESLRERYQRLDYIGR</sequence>
<evidence type="ECO:0000313" key="2">
    <source>
        <dbReference type="EMBL" id="KAG9188564.1"/>
    </source>
</evidence>
<proteinExistence type="predicted"/>
<keyword evidence="3" id="KW-1185">Reference proteome</keyword>